<gene>
    <name evidence="6" type="ORF">AWN73_10450</name>
</gene>
<dbReference type="EMBL" id="LRDH01000088">
    <property type="protein sequence ID" value="PPV16281.1"/>
    <property type="molecule type" value="Genomic_DNA"/>
</dbReference>
<dbReference type="AlphaFoldDB" id="A0A2S7FD04"/>
<name>A0A2S7FD04_CLOBU</name>
<comment type="function">
    <text evidence="1">May be involved in the biosynthesis of molybdopterin.</text>
</comment>
<dbReference type="Proteomes" id="UP000238081">
    <property type="component" value="Unassembled WGS sequence"/>
</dbReference>
<dbReference type="Gene3D" id="3.40.980.10">
    <property type="entry name" value="MoaB/Mog-like domain"/>
    <property type="match status" value="1"/>
</dbReference>
<protein>
    <submittedName>
        <fullName evidence="6">Molybdenum cofactor biosynthesis protein</fullName>
    </submittedName>
</protein>
<dbReference type="UniPathway" id="UPA00344"/>
<dbReference type="PANTHER" id="PTHR43764:SF1">
    <property type="entry name" value="MOLYBDOPTERIN MOLYBDOTRANSFERASE"/>
    <property type="match status" value="1"/>
</dbReference>
<evidence type="ECO:0000313" key="7">
    <source>
        <dbReference type="Proteomes" id="UP000238081"/>
    </source>
</evidence>
<dbReference type="InterPro" id="IPR036425">
    <property type="entry name" value="MoaB/Mog-like_dom_sf"/>
</dbReference>
<evidence type="ECO:0000256" key="4">
    <source>
        <dbReference type="SAM" id="MobiDB-lite"/>
    </source>
</evidence>
<keyword evidence="3" id="KW-0501">Molybdenum cofactor biosynthesis</keyword>
<dbReference type="SUPFAM" id="SSF53218">
    <property type="entry name" value="Molybdenum cofactor biosynthesis proteins"/>
    <property type="match status" value="1"/>
</dbReference>
<evidence type="ECO:0000256" key="2">
    <source>
        <dbReference type="ARBA" id="ARBA00005046"/>
    </source>
</evidence>
<evidence type="ECO:0000259" key="5">
    <source>
        <dbReference type="SMART" id="SM00852"/>
    </source>
</evidence>
<dbReference type="CDD" id="cd00886">
    <property type="entry name" value="MogA_MoaB"/>
    <property type="match status" value="1"/>
</dbReference>
<dbReference type="InterPro" id="IPR008284">
    <property type="entry name" value="MoCF_biosynth_CS"/>
</dbReference>
<dbReference type="InterPro" id="IPR051920">
    <property type="entry name" value="MPT_Adenylyltrnsfr/MoaC-Rel"/>
</dbReference>
<reference evidence="6 7" key="1">
    <citation type="submission" date="2016-01" db="EMBL/GenBank/DDBJ databases">
        <title>Characterization of the Clostridium difficile lineages that are prevalent in Hong Kong and China.</title>
        <authorList>
            <person name="Kwok J.S.-L."/>
            <person name="Lam W.-Y."/>
            <person name="Ip M."/>
            <person name="Chan T.-F."/>
            <person name="Hawkey P.M."/>
            <person name="Tsui S.K.-W."/>
        </authorList>
    </citation>
    <scope>NUCLEOTIDE SEQUENCE [LARGE SCALE GENOMIC DNA]</scope>
    <source>
        <strain evidence="6 7">300064</strain>
    </source>
</reference>
<sequence>MFRVAVITSSDSGYEGKREDKSGPEIERIVKEYGYEVVHTIILPDERKILANEMMRIADNDIADLILTTGGTGFSPRDWTPEATKDIVEREVPGIPEAMRAYSLQITKRAMLSRAAAGIRKETLIINMPGSPKAVDECLQYIISELDHGLKILKGTASNCARK</sequence>
<evidence type="ECO:0000256" key="1">
    <source>
        <dbReference type="ARBA" id="ARBA00003487"/>
    </source>
</evidence>
<dbReference type="PANTHER" id="PTHR43764">
    <property type="entry name" value="MOLYBDENUM COFACTOR BIOSYNTHESIS"/>
    <property type="match status" value="1"/>
</dbReference>
<dbReference type="Pfam" id="PF00994">
    <property type="entry name" value="MoCF_biosynth"/>
    <property type="match status" value="1"/>
</dbReference>
<accession>A0A2S7FD04</accession>
<evidence type="ECO:0000313" key="6">
    <source>
        <dbReference type="EMBL" id="PPV16281.1"/>
    </source>
</evidence>
<feature type="region of interest" description="Disordered" evidence="4">
    <location>
        <begin position="1"/>
        <end position="21"/>
    </location>
</feature>
<dbReference type="SMART" id="SM00852">
    <property type="entry name" value="MoCF_biosynth"/>
    <property type="match status" value="1"/>
</dbReference>
<evidence type="ECO:0000256" key="3">
    <source>
        <dbReference type="ARBA" id="ARBA00023150"/>
    </source>
</evidence>
<dbReference type="RefSeq" id="WP_104675567.1">
    <property type="nucleotide sequence ID" value="NZ_CANCWB010000001.1"/>
</dbReference>
<organism evidence="6 7">
    <name type="scientific">Clostridium butyricum</name>
    <dbReference type="NCBI Taxonomy" id="1492"/>
    <lineage>
        <taxon>Bacteria</taxon>
        <taxon>Bacillati</taxon>
        <taxon>Bacillota</taxon>
        <taxon>Clostridia</taxon>
        <taxon>Eubacteriales</taxon>
        <taxon>Clostridiaceae</taxon>
        <taxon>Clostridium</taxon>
    </lineage>
</organism>
<proteinExistence type="predicted"/>
<comment type="caution">
    <text evidence="6">The sequence shown here is derived from an EMBL/GenBank/DDBJ whole genome shotgun (WGS) entry which is preliminary data.</text>
</comment>
<dbReference type="InterPro" id="IPR001453">
    <property type="entry name" value="MoaB/Mog_dom"/>
</dbReference>
<dbReference type="PROSITE" id="PS01078">
    <property type="entry name" value="MOCF_BIOSYNTHESIS_1"/>
    <property type="match status" value="1"/>
</dbReference>
<dbReference type="NCBIfam" id="TIGR00177">
    <property type="entry name" value="molyb_syn"/>
    <property type="match status" value="1"/>
</dbReference>
<comment type="pathway">
    <text evidence="2">Cofactor biosynthesis; molybdopterin biosynthesis.</text>
</comment>
<feature type="domain" description="MoaB/Mog" evidence="5">
    <location>
        <begin position="5"/>
        <end position="149"/>
    </location>
</feature>
<dbReference type="GO" id="GO:0006777">
    <property type="term" value="P:Mo-molybdopterin cofactor biosynthetic process"/>
    <property type="evidence" value="ECO:0007669"/>
    <property type="project" value="UniProtKB-KW"/>
</dbReference>